<dbReference type="SUPFAM" id="SSF56935">
    <property type="entry name" value="Porins"/>
    <property type="match status" value="1"/>
</dbReference>
<dbReference type="GO" id="GO:0009279">
    <property type="term" value="C:cell outer membrane"/>
    <property type="evidence" value="ECO:0007669"/>
    <property type="project" value="UniProtKB-SubCell"/>
</dbReference>
<evidence type="ECO:0000256" key="3">
    <source>
        <dbReference type="ARBA" id="ARBA00023237"/>
    </source>
</evidence>
<dbReference type="Proteomes" id="UP000551327">
    <property type="component" value="Unassembled WGS sequence"/>
</dbReference>
<dbReference type="Pfam" id="PF00593">
    <property type="entry name" value="TonB_dep_Rec_b-barrel"/>
    <property type="match status" value="1"/>
</dbReference>
<keyword evidence="3" id="KW-0998">Cell outer membrane</keyword>
<dbReference type="InterPro" id="IPR012910">
    <property type="entry name" value="Plug_dom"/>
</dbReference>
<comment type="subcellular location">
    <subcellularLocation>
        <location evidence="1 4">Cell outer membrane</location>
    </subcellularLocation>
</comment>
<dbReference type="RefSeq" id="WP_185679979.1">
    <property type="nucleotide sequence ID" value="NZ_JACLAX010000014.1"/>
</dbReference>
<evidence type="ECO:0000256" key="2">
    <source>
        <dbReference type="ARBA" id="ARBA00023136"/>
    </source>
</evidence>
<evidence type="ECO:0000259" key="5">
    <source>
        <dbReference type="Pfam" id="PF00593"/>
    </source>
</evidence>
<evidence type="ECO:0000256" key="1">
    <source>
        <dbReference type="ARBA" id="ARBA00004442"/>
    </source>
</evidence>
<keyword evidence="8" id="KW-1185">Reference proteome</keyword>
<dbReference type="PANTHER" id="PTHR40980">
    <property type="entry name" value="PLUG DOMAIN-CONTAINING PROTEIN"/>
    <property type="match status" value="1"/>
</dbReference>
<feature type="domain" description="TonB-dependent receptor plug" evidence="6">
    <location>
        <begin position="46"/>
        <end position="156"/>
    </location>
</feature>
<dbReference type="PANTHER" id="PTHR40980:SF3">
    <property type="entry name" value="TONB-DEPENDENT RECEPTOR-LIKE BETA-BARREL DOMAIN-CONTAINING PROTEIN"/>
    <property type="match status" value="1"/>
</dbReference>
<reference evidence="7 8" key="1">
    <citation type="submission" date="2020-08" db="EMBL/GenBank/DDBJ databases">
        <title>The genome sequence of type strain Novosphingobium piscinae KCTC 42194.</title>
        <authorList>
            <person name="Liu Y."/>
        </authorList>
    </citation>
    <scope>NUCLEOTIDE SEQUENCE [LARGE SCALE GENOMIC DNA]</scope>
    <source>
        <strain evidence="7 8">KCTC 42194</strain>
    </source>
</reference>
<dbReference type="EMBL" id="JACLAX010000014">
    <property type="protein sequence ID" value="MBC2670119.1"/>
    <property type="molecule type" value="Genomic_DNA"/>
</dbReference>
<dbReference type="InterPro" id="IPR000531">
    <property type="entry name" value="Beta-barrel_TonB"/>
</dbReference>
<accession>A0A7X1G095</accession>
<keyword evidence="7" id="KW-0675">Receptor</keyword>
<dbReference type="Gene3D" id="2.40.170.20">
    <property type="entry name" value="TonB-dependent receptor, beta-barrel domain"/>
    <property type="match status" value="1"/>
</dbReference>
<protein>
    <submittedName>
        <fullName evidence="7">TonB-dependent receptor</fullName>
    </submittedName>
</protein>
<comment type="caution">
    <text evidence="7">The sequence shown here is derived from an EMBL/GenBank/DDBJ whole genome shotgun (WGS) entry which is preliminary data.</text>
</comment>
<name>A0A7X1G095_9SPHN</name>
<comment type="similarity">
    <text evidence="4">Belongs to the TonB-dependent receptor family.</text>
</comment>
<dbReference type="Pfam" id="PF07715">
    <property type="entry name" value="Plug"/>
    <property type="match status" value="1"/>
</dbReference>
<dbReference type="InterPro" id="IPR036942">
    <property type="entry name" value="Beta-barrel_TonB_sf"/>
</dbReference>
<keyword evidence="2 4" id="KW-0472">Membrane</keyword>
<organism evidence="7 8">
    <name type="scientific">Novosphingobium piscinae</name>
    <dbReference type="NCBI Taxonomy" id="1507448"/>
    <lineage>
        <taxon>Bacteria</taxon>
        <taxon>Pseudomonadati</taxon>
        <taxon>Pseudomonadota</taxon>
        <taxon>Alphaproteobacteria</taxon>
        <taxon>Sphingomonadales</taxon>
        <taxon>Sphingomonadaceae</taxon>
        <taxon>Novosphingobium</taxon>
    </lineage>
</organism>
<dbReference type="NCBIfam" id="TIGR01782">
    <property type="entry name" value="TonB-Xanth-Caul"/>
    <property type="match status" value="1"/>
</dbReference>
<keyword evidence="4" id="KW-0798">TonB box</keyword>
<evidence type="ECO:0000313" key="8">
    <source>
        <dbReference type="Proteomes" id="UP000551327"/>
    </source>
</evidence>
<gene>
    <name evidence="7" type="ORF">H7F53_13270</name>
</gene>
<evidence type="ECO:0000256" key="4">
    <source>
        <dbReference type="RuleBase" id="RU003357"/>
    </source>
</evidence>
<dbReference type="Gene3D" id="2.170.130.10">
    <property type="entry name" value="TonB-dependent receptor, plug domain"/>
    <property type="match status" value="1"/>
</dbReference>
<dbReference type="InterPro" id="IPR037066">
    <property type="entry name" value="Plug_dom_sf"/>
</dbReference>
<evidence type="ECO:0000313" key="7">
    <source>
        <dbReference type="EMBL" id="MBC2670119.1"/>
    </source>
</evidence>
<feature type="domain" description="TonB-dependent receptor-like beta-barrel" evidence="5">
    <location>
        <begin position="416"/>
        <end position="950"/>
    </location>
</feature>
<evidence type="ECO:0000259" key="6">
    <source>
        <dbReference type="Pfam" id="PF07715"/>
    </source>
</evidence>
<sequence>MTLSSSAVLAQAAAPAATDAQDDGEEAPAIVVSGIRQSLTNARETKRNAEVIVDSISAADIGALPDRSVSEALQRIPGVTLQRTNENRDPARLAAEGGGVFIRGLSWVRSEFNGRDIFSANNGRSLGFEDVSADLLAGVDVYKNPSADMIEGGVGGLVNLRTRKPLDTMKTVFAASGDYNYADLRKKGYWSGNALLSKAWDLNGTELGVLLSGSIGNIGNRTDSLQTGTYAGIRIADPVNGTQPTGTFAPIGNMRAGQTYYVPSGMGYRRIDWEQKRTSFDGSVQLRTVGGTLFTFEAFIAKASPRDMEHAAGAFGLPSTSATYQFDSRNVLLSGTNQNANMDFNTRFGSQDKITRDFSARVDWSPTDRITVTADVQRITSEANVLSMTAFTQFGVQPGFFNANRPDFIFDLNDSSPSMSVKENGAALSNPANYWWAAAMDHIEHNTAGSWAQRADLEYKFSEGSFFKSLRVGARATDKEAVTRQTGWNWGLLSQQFWGSGGGAPVYLNQTGSPANPGLPSQANLFTYDNFLRGKIAMPSGGWFASDALVSNGTANAYSYLRSTLTSGWGWTPLTEAAYDTAVPGADNVSAGTSIQRERTYAGYALLRFGTEESPVGAFDGNIGVRIVRTDNSAIGKLIVSPLQGASLTQCQTANPTNPTACQPLADAIAFTAGNSAQDYVYRNSYTDVLPTLNLRFALQNNMLLRFAAGQAMVRPSFQQMVPFNTLSFSFAPDGYTPAVAGARTGTGGNPYLKPTKSTQLDLSWEYYWGSSNSLSVAAFFKSVKDYIFAGVSTETYTRNGKTVSFDVTRNMNGDEGTIKGVELAYQQFYDFLPGALSGLGLQGNFTFVDSSGGRNTAVNTLDSNQRAGANDPTLPLEGLSKYSFNVAALYEKYGVSFRLAYNWRSRYLLTTSAANLNAPVWSNAFGQLDGSLIYSLTANVKIGVQATNLLNSRTKLDVGGSALATPYSWTDTDRRIAFLVRTRF</sequence>
<dbReference type="AlphaFoldDB" id="A0A7X1G095"/>
<dbReference type="InterPro" id="IPR010104">
    <property type="entry name" value="TonB_rcpt_bac"/>
</dbReference>
<proteinExistence type="inferred from homology"/>